<feature type="region of interest" description="Disordered" evidence="8">
    <location>
        <begin position="187"/>
        <end position="251"/>
    </location>
</feature>
<keyword evidence="5 6" id="KW-0539">Nucleus</keyword>
<keyword evidence="4 6" id="KW-0804">Transcription</keyword>
<dbReference type="GO" id="GO:0070847">
    <property type="term" value="C:core mediator complex"/>
    <property type="evidence" value="ECO:0007669"/>
    <property type="project" value="TreeGrafter"/>
</dbReference>
<evidence type="ECO:0000256" key="5">
    <source>
        <dbReference type="ARBA" id="ARBA00023242"/>
    </source>
</evidence>
<dbReference type="PANTHER" id="PTHR13208">
    <property type="entry name" value="MEDIATOR OF RNA POLYMERASE II TRANSCRIPTION SUBUNIT 4"/>
    <property type="match status" value="1"/>
</dbReference>
<comment type="caution">
    <text evidence="9">The sequence shown here is derived from an EMBL/GenBank/DDBJ whole genome shotgun (WGS) entry which is preliminary data.</text>
</comment>
<comment type="subunit">
    <text evidence="6">Component of the Mediator complex.</text>
</comment>
<name>A0AAV7ZD34_9EUKA</name>
<comment type="function">
    <text evidence="6">Component of the Mediator complex, a coactivator involved in the regulated transcription of nearly all RNA polymerase II-dependent genes. Mediator functions as a bridge to convey information from gene-specific regulatory proteins to the basal RNA polymerase II transcription machinery. Mediator is recruited to promoters by direct interactions with regulatory proteins and serves as a scaffold for the assembly of a functional preinitiation complex with RNA polymerase II and the general transcription factors.</text>
</comment>
<feature type="compositionally biased region" description="Acidic residues" evidence="8">
    <location>
        <begin position="236"/>
        <end position="251"/>
    </location>
</feature>
<accession>A0AAV7ZD34</accession>
<keyword evidence="12" id="KW-1185">Reference proteome</keyword>
<feature type="compositionally biased region" description="Basic and acidic residues" evidence="8">
    <location>
        <begin position="187"/>
        <end position="211"/>
    </location>
</feature>
<reference evidence="9" key="2">
    <citation type="submission" date="2022-08" db="EMBL/GenBank/DDBJ databases">
        <title>Novel sulphate-reducing endosymbionts in the free-living metamonad Anaeramoeba.</title>
        <authorList>
            <person name="Jerlstrom-Hultqvist J."/>
            <person name="Cepicka I."/>
            <person name="Gallot-Lavallee L."/>
            <person name="Salas-Leiva D."/>
            <person name="Curtis B.A."/>
            <person name="Zahonova K."/>
            <person name="Pipaliya S."/>
            <person name="Dacks J."/>
            <person name="Roger A.J."/>
        </authorList>
    </citation>
    <scope>NUCLEOTIDE SEQUENCE</scope>
    <source>
        <strain evidence="9">Busselton2</strain>
    </source>
</reference>
<dbReference type="GO" id="GO:0006357">
    <property type="term" value="P:regulation of transcription by RNA polymerase II"/>
    <property type="evidence" value="ECO:0007669"/>
    <property type="project" value="InterPro"/>
</dbReference>
<proteinExistence type="inferred from homology"/>
<dbReference type="Pfam" id="PF10018">
    <property type="entry name" value="Med4"/>
    <property type="match status" value="1"/>
</dbReference>
<dbReference type="InterPro" id="IPR019258">
    <property type="entry name" value="Mediator_Med4"/>
</dbReference>
<keyword evidence="7" id="KW-0175">Coiled coil</keyword>
<evidence type="ECO:0000256" key="4">
    <source>
        <dbReference type="ARBA" id="ARBA00023163"/>
    </source>
</evidence>
<dbReference type="EMBL" id="JANTQA010000032">
    <property type="protein sequence ID" value="KAJ3439056.1"/>
    <property type="molecule type" value="Genomic_DNA"/>
</dbReference>
<dbReference type="GO" id="GO:0003712">
    <property type="term" value="F:transcription coregulator activity"/>
    <property type="evidence" value="ECO:0007669"/>
    <property type="project" value="InterPro"/>
</dbReference>
<evidence type="ECO:0000313" key="9">
    <source>
        <dbReference type="EMBL" id="KAJ3439056.1"/>
    </source>
</evidence>
<gene>
    <name evidence="6" type="primary">MED4</name>
    <name evidence="9" type="ORF">M0812_15076</name>
    <name evidence="10" type="ORF">M0813_21303</name>
</gene>
<feature type="coiled-coil region" evidence="7">
    <location>
        <begin position="65"/>
        <end position="102"/>
    </location>
</feature>
<evidence type="ECO:0000256" key="7">
    <source>
        <dbReference type="SAM" id="Coils"/>
    </source>
</evidence>
<comment type="subcellular location">
    <subcellularLocation>
        <location evidence="1 6">Nucleus</location>
    </subcellularLocation>
</comment>
<evidence type="ECO:0000256" key="3">
    <source>
        <dbReference type="ARBA" id="ARBA00023015"/>
    </source>
</evidence>
<evidence type="ECO:0000313" key="10">
    <source>
        <dbReference type="EMBL" id="KAJ6244044.1"/>
    </source>
</evidence>
<evidence type="ECO:0000256" key="8">
    <source>
        <dbReference type="SAM" id="MobiDB-lite"/>
    </source>
</evidence>
<sequence>MSKTKEQKIGEIPIRQKMKQILGEYELLVVELVKSILNSTHQTQNKEIPKPEKVSRKIIQKDFELKRALNELIEHQKIQEELKNIQEQIQEKDQAIINLAIDLRKIENLLQKSIDGAQKQLKMAETSKNNKVTVDEIISYGNNISKNTAPRNYDINPDLGIFRRPYPTKEHIMKSILYKAEEEYQQVEKERIRTQKKEEKERERERKKEEKGEEGENANIENKMEKNEETVNGMEMESDDDSDQIDDSDWD</sequence>
<keyword evidence="3 6" id="KW-0805">Transcription regulation</keyword>
<dbReference type="Proteomes" id="UP001150062">
    <property type="component" value="Unassembled WGS sequence"/>
</dbReference>
<reference evidence="10" key="1">
    <citation type="submission" date="2022-08" db="EMBL/GenBank/DDBJ databases">
        <title>Novel sulfate-reducing endosymbionts in the free-living metamonad Anaeramoeba.</title>
        <authorList>
            <person name="Jerlstrom-Hultqvist J."/>
            <person name="Cepicka I."/>
            <person name="Gallot-Lavallee L."/>
            <person name="Salas-Leiva D."/>
            <person name="Curtis B.A."/>
            <person name="Zahonova K."/>
            <person name="Pipaliya S."/>
            <person name="Dacks J."/>
            <person name="Roger A.J."/>
        </authorList>
    </citation>
    <scope>NUCLEOTIDE SEQUENCE</scope>
    <source>
        <strain evidence="10">Schooner1</strain>
    </source>
</reference>
<evidence type="ECO:0000313" key="12">
    <source>
        <dbReference type="Proteomes" id="UP001150062"/>
    </source>
</evidence>
<evidence type="ECO:0000256" key="1">
    <source>
        <dbReference type="ARBA" id="ARBA00004123"/>
    </source>
</evidence>
<keyword evidence="6" id="KW-0010">Activator</keyword>
<organism evidence="9 11">
    <name type="scientific">Anaeramoeba flamelloides</name>
    <dbReference type="NCBI Taxonomy" id="1746091"/>
    <lineage>
        <taxon>Eukaryota</taxon>
        <taxon>Metamonada</taxon>
        <taxon>Anaeramoebidae</taxon>
        <taxon>Anaeramoeba</taxon>
    </lineage>
</organism>
<protein>
    <recommendedName>
        <fullName evidence="6">Mediator of RNA polymerase II transcription subunit 4</fullName>
    </recommendedName>
    <alternativeName>
        <fullName evidence="6">Mediator complex subunit 4</fullName>
    </alternativeName>
</protein>
<evidence type="ECO:0000313" key="11">
    <source>
        <dbReference type="Proteomes" id="UP001146793"/>
    </source>
</evidence>
<evidence type="ECO:0000256" key="2">
    <source>
        <dbReference type="ARBA" id="ARBA00009626"/>
    </source>
</evidence>
<comment type="similarity">
    <text evidence="2 6">Belongs to the Mediator complex subunit 4 family.</text>
</comment>
<dbReference type="PANTHER" id="PTHR13208:SF2">
    <property type="entry name" value="MEDIATOR OF RNA POLYMERASE II TRANSCRIPTION SUBUNIT 4"/>
    <property type="match status" value="1"/>
</dbReference>
<dbReference type="AlphaFoldDB" id="A0AAV7ZD34"/>
<dbReference type="Proteomes" id="UP001146793">
    <property type="component" value="Unassembled WGS sequence"/>
</dbReference>
<dbReference type="GO" id="GO:0016592">
    <property type="term" value="C:mediator complex"/>
    <property type="evidence" value="ECO:0007669"/>
    <property type="project" value="InterPro"/>
</dbReference>
<evidence type="ECO:0000256" key="6">
    <source>
        <dbReference type="RuleBase" id="RU364141"/>
    </source>
</evidence>
<dbReference type="EMBL" id="JAOAOG010000166">
    <property type="protein sequence ID" value="KAJ6244044.1"/>
    <property type="molecule type" value="Genomic_DNA"/>
</dbReference>